<reference evidence="8" key="1">
    <citation type="journal article" date="2013" name="Genome Announc.">
        <title>Draft genome sequence of the ascomycete Phaeoacremonium aleophilum strain UCR-PA7, a causal agent of the esca disease complex in grapevines.</title>
        <authorList>
            <person name="Blanco-Ulate B."/>
            <person name="Rolshausen P."/>
            <person name="Cantu D."/>
        </authorList>
    </citation>
    <scope>NUCLEOTIDE SEQUENCE [LARGE SCALE GENOMIC DNA]</scope>
    <source>
        <strain evidence="8">UCR-PA7</strain>
    </source>
</reference>
<evidence type="ECO:0000256" key="5">
    <source>
        <dbReference type="ARBA" id="ARBA00023136"/>
    </source>
</evidence>
<feature type="transmembrane region" description="Helical" evidence="6">
    <location>
        <begin position="61"/>
        <end position="80"/>
    </location>
</feature>
<feature type="transmembrane region" description="Helical" evidence="6">
    <location>
        <begin position="169"/>
        <end position="194"/>
    </location>
</feature>
<accession>R8BCU2</accession>
<dbReference type="Proteomes" id="UP000014074">
    <property type="component" value="Unassembled WGS sequence"/>
</dbReference>
<dbReference type="GO" id="GO:0005886">
    <property type="term" value="C:plasma membrane"/>
    <property type="evidence" value="ECO:0007669"/>
    <property type="project" value="TreeGrafter"/>
</dbReference>
<evidence type="ECO:0000313" key="8">
    <source>
        <dbReference type="Proteomes" id="UP000014074"/>
    </source>
</evidence>
<comment type="similarity">
    <text evidence="2">Belongs to the purine-cytosine permease (2.A.39) family.</text>
</comment>
<keyword evidence="3 6" id="KW-0812">Transmembrane</keyword>
<dbReference type="PANTHER" id="PTHR30618">
    <property type="entry name" value="NCS1 FAMILY PURINE/PYRIMIDINE TRANSPORTER"/>
    <property type="match status" value="1"/>
</dbReference>
<dbReference type="HOGENOM" id="CLU_021555_5_4_1"/>
<evidence type="ECO:0000256" key="2">
    <source>
        <dbReference type="ARBA" id="ARBA00008974"/>
    </source>
</evidence>
<dbReference type="eggNOG" id="KOG2466">
    <property type="taxonomic scope" value="Eukaryota"/>
</dbReference>
<dbReference type="AlphaFoldDB" id="R8BCU2"/>
<feature type="transmembrane region" description="Helical" evidence="6">
    <location>
        <begin position="20"/>
        <end position="40"/>
    </location>
</feature>
<dbReference type="Pfam" id="PF02133">
    <property type="entry name" value="Transp_cyt_pur"/>
    <property type="match status" value="1"/>
</dbReference>
<dbReference type="RefSeq" id="XP_007918107.1">
    <property type="nucleotide sequence ID" value="XM_007919916.1"/>
</dbReference>
<dbReference type="GeneID" id="19328138"/>
<evidence type="ECO:0000256" key="3">
    <source>
        <dbReference type="ARBA" id="ARBA00022692"/>
    </source>
</evidence>
<keyword evidence="4 6" id="KW-1133">Transmembrane helix</keyword>
<dbReference type="PANTHER" id="PTHR30618:SF0">
    <property type="entry name" value="PURINE-URACIL PERMEASE NCS1"/>
    <property type="match status" value="1"/>
</dbReference>
<sequence length="293" mass="32084">MLVNQPDLARYCKQPRDAAWLQGAACFFSKVLVFFLGLAATASIQGAWVLDHHWTAASRTAVFLCSFCFLFSAFGTNFGANSIPFGADMTGLFPKYLTIRRGQVLCAILGVAVVPWKLLTNAKTFLSFLGSYNIFMAPLCAVILVDYAFTRKGNIHVPSLYDGSKGGLYWFWSGVNWLGVFAWCGGVAMGLPGLVATYQPHAVSKAGQNMYRMGWILTFITASVIYFALTFFIKPQIFPNGTARPVTYEYLAKNGREGFFEGERGEAISAPGSPTITDAENVHIPEKGDKVSI</sequence>
<protein>
    <submittedName>
        <fullName evidence="7">Putative allantoin transport protein</fullName>
    </submittedName>
</protein>
<dbReference type="OrthoDB" id="2018619at2759"/>
<evidence type="ECO:0000256" key="1">
    <source>
        <dbReference type="ARBA" id="ARBA00004141"/>
    </source>
</evidence>
<proteinExistence type="inferred from homology"/>
<feature type="transmembrane region" description="Helical" evidence="6">
    <location>
        <begin position="126"/>
        <end position="149"/>
    </location>
</feature>
<gene>
    <name evidence="7" type="ORF">UCRPA7_7384</name>
</gene>
<dbReference type="GO" id="GO:0015205">
    <property type="term" value="F:nucleobase transmembrane transporter activity"/>
    <property type="evidence" value="ECO:0007669"/>
    <property type="project" value="TreeGrafter"/>
</dbReference>
<evidence type="ECO:0000256" key="6">
    <source>
        <dbReference type="SAM" id="Phobius"/>
    </source>
</evidence>
<name>R8BCU2_PHAM7</name>
<dbReference type="InterPro" id="IPR045225">
    <property type="entry name" value="Uracil/uridine/allantoin_perm"/>
</dbReference>
<feature type="transmembrane region" description="Helical" evidence="6">
    <location>
        <begin position="100"/>
        <end position="119"/>
    </location>
</feature>
<organism evidence="7 8">
    <name type="scientific">Phaeoacremonium minimum (strain UCR-PA7)</name>
    <name type="common">Esca disease fungus</name>
    <name type="synonym">Togninia minima</name>
    <dbReference type="NCBI Taxonomy" id="1286976"/>
    <lineage>
        <taxon>Eukaryota</taxon>
        <taxon>Fungi</taxon>
        <taxon>Dikarya</taxon>
        <taxon>Ascomycota</taxon>
        <taxon>Pezizomycotina</taxon>
        <taxon>Sordariomycetes</taxon>
        <taxon>Sordariomycetidae</taxon>
        <taxon>Togniniales</taxon>
        <taxon>Togniniaceae</taxon>
        <taxon>Phaeoacremonium</taxon>
    </lineage>
</organism>
<comment type="subcellular location">
    <subcellularLocation>
        <location evidence="1">Membrane</location>
        <topology evidence="1">Multi-pass membrane protein</topology>
    </subcellularLocation>
</comment>
<dbReference type="Gene3D" id="1.10.4160.10">
    <property type="entry name" value="Hydantoin permease"/>
    <property type="match status" value="1"/>
</dbReference>
<dbReference type="EMBL" id="KB933288">
    <property type="protein sequence ID" value="EON97107.1"/>
    <property type="molecule type" value="Genomic_DNA"/>
</dbReference>
<evidence type="ECO:0000256" key="4">
    <source>
        <dbReference type="ARBA" id="ARBA00022989"/>
    </source>
</evidence>
<dbReference type="InterPro" id="IPR001248">
    <property type="entry name" value="Pur-cyt_permease"/>
</dbReference>
<dbReference type="KEGG" id="tmn:UCRPA7_7384"/>
<feature type="transmembrane region" description="Helical" evidence="6">
    <location>
        <begin position="215"/>
        <end position="233"/>
    </location>
</feature>
<keyword evidence="8" id="KW-1185">Reference proteome</keyword>
<evidence type="ECO:0000313" key="7">
    <source>
        <dbReference type="EMBL" id="EON97107.1"/>
    </source>
</evidence>
<keyword evidence="5 6" id="KW-0472">Membrane</keyword>